<dbReference type="CDD" id="cd02870">
    <property type="entry name" value="PseudoU_synth_RsuA_like"/>
    <property type="match status" value="1"/>
</dbReference>
<dbReference type="Pfam" id="PF00849">
    <property type="entry name" value="PseudoU_synth_2"/>
    <property type="match status" value="1"/>
</dbReference>
<dbReference type="InterPro" id="IPR000748">
    <property type="entry name" value="PsdUridine_synth_RsuA/RluB/E/F"/>
</dbReference>
<dbReference type="PROSITE" id="PS50889">
    <property type="entry name" value="S4"/>
    <property type="match status" value="1"/>
</dbReference>
<dbReference type="GO" id="GO:0120159">
    <property type="term" value="F:rRNA pseudouridine synthase activity"/>
    <property type="evidence" value="ECO:0007669"/>
    <property type="project" value="UniProtKB-ARBA"/>
</dbReference>
<dbReference type="PROSITE" id="PS01149">
    <property type="entry name" value="PSI_RSU"/>
    <property type="match status" value="1"/>
</dbReference>
<feature type="domain" description="RNA-binding S4" evidence="5">
    <location>
        <begin position="4"/>
        <end position="64"/>
    </location>
</feature>
<evidence type="ECO:0000313" key="7">
    <source>
        <dbReference type="Proteomes" id="UP000000739"/>
    </source>
</evidence>
<proteinExistence type="inferred from homology"/>
<dbReference type="Proteomes" id="UP000000739">
    <property type="component" value="Chromosome"/>
</dbReference>
<dbReference type="InterPro" id="IPR020094">
    <property type="entry name" value="TruA/RsuA/RluB/E/F_N"/>
</dbReference>
<dbReference type="NCBIfam" id="TIGR00093">
    <property type="entry name" value="pseudouridine synthase"/>
    <property type="match status" value="1"/>
</dbReference>
<dbReference type="SMART" id="SM00363">
    <property type="entry name" value="S4"/>
    <property type="match status" value="1"/>
</dbReference>
<protein>
    <recommendedName>
        <fullName evidence="4">Pseudouridine synthase</fullName>
        <ecNumber evidence="4">5.4.99.-</ecNumber>
    </recommendedName>
</protein>
<dbReference type="HOGENOM" id="CLU_024979_1_2_7"/>
<dbReference type="Gene3D" id="3.30.70.580">
    <property type="entry name" value="Pseudouridine synthase I, catalytic domain, N-terminal subdomain"/>
    <property type="match status" value="1"/>
</dbReference>
<reference evidence="6 7" key="1">
    <citation type="journal article" date="2012" name="Environ. Microbiol.">
        <title>The genome sequence of Desulfatibacillum alkenivorans AK-01: a blueprint for anaerobic alkane oxidation.</title>
        <authorList>
            <person name="Callaghan A.V."/>
            <person name="Morris B.E."/>
            <person name="Pereira I.A."/>
            <person name="McInerney M.J."/>
            <person name="Austin R.N."/>
            <person name="Groves J.T."/>
            <person name="Kukor J.J."/>
            <person name="Suflita J.M."/>
            <person name="Young L.Y."/>
            <person name="Zylstra G.J."/>
            <person name="Wawrik B."/>
        </authorList>
    </citation>
    <scope>NUCLEOTIDE SEQUENCE [LARGE SCALE GENOMIC DNA]</scope>
    <source>
        <strain evidence="6 7">AK-01</strain>
    </source>
</reference>
<sequence length="234" mass="26610">MALERLQKYLAHAGVCSRRHAEELISQGKVAVNGEIVTQMGVKIDPDKDEIAVNGKKVEPKQSRTYIMLNKPAGYLTTCKQPGRKIVLDLIDLPQRLFPIGRLDNNSTGLLLLTDDGRIHHRLSHPSFDHEKEYEVETVKDAPDQALDAMRRGMILEGKKTRPAKVKRTGPRSFTIVLKEGRNRQIRKMVELTKNKVKRLHRVRMSTIRLGGLPSGKWRRLNEKEIQALTKGLD</sequence>
<dbReference type="Gene3D" id="3.30.70.1560">
    <property type="entry name" value="Alpha-L RNA-binding motif"/>
    <property type="match status" value="1"/>
</dbReference>
<dbReference type="GO" id="GO:0003723">
    <property type="term" value="F:RNA binding"/>
    <property type="evidence" value="ECO:0007669"/>
    <property type="project" value="UniProtKB-KW"/>
</dbReference>
<dbReference type="EC" id="5.4.99.-" evidence="4"/>
<gene>
    <name evidence="6" type="ordered locus">Dalk_1419</name>
</gene>
<dbReference type="CDD" id="cd00165">
    <property type="entry name" value="S4"/>
    <property type="match status" value="1"/>
</dbReference>
<dbReference type="InterPro" id="IPR018496">
    <property type="entry name" value="PsdUridine_synth_RsuA/RluB_CS"/>
</dbReference>
<evidence type="ECO:0000313" key="6">
    <source>
        <dbReference type="EMBL" id="ACL03119.1"/>
    </source>
</evidence>
<dbReference type="PANTHER" id="PTHR47683">
    <property type="entry name" value="PSEUDOURIDINE SYNTHASE FAMILY PROTEIN-RELATED"/>
    <property type="match status" value="1"/>
</dbReference>
<keyword evidence="3" id="KW-0694">RNA-binding</keyword>
<dbReference type="InterPro" id="IPR002942">
    <property type="entry name" value="S4_RNA-bd"/>
</dbReference>
<dbReference type="SUPFAM" id="SSF55120">
    <property type="entry name" value="Pseudouridine synthase"/>
    <property type="match status" value="1"/>
</dbReference>
<comment type="similarity">
    <text evidence="1 4">Belongs to the pseudouridine synthase RsuA family.</text>
</comment>
<name>B8FA23_DESAL</name>
<dbReference type="EMBL" id="CP001322">
    <property type="protein sequence ID" value="ACL03119.1"/>
    <property type="molecule type" value="Genomic_DNA"/>
</dbReference>
<dbReference type="InterPro" id="IPR042092">
    <property type="entry name" value="PsdUridine_s_RsuA/RluB/E/F_cat"/>
</dbReference>
<keyword evidence="2 4" id="KW-0413">Isomerase</keyword>
<dbReference type="RefSeq" id="WP_012610554.1">
    <property type="nucleotide sequence ID" value="NC_011768.1"/>
</dbReference>
<evidence type="ECO:0000256" key="1">
    <source>
        <dbReference type="ARBA" id="ARBA00008348"/>
    </source>
</evidence>
<dbReference type="SUPFAM" id="SSF55174">
    <property type="entry name" value="Alpha-L RNA-binding motif"/>
    <property type="match status" value="1"/>
</dbReference>
<keyword evidence="7" id="KW-1185">Reference proteome</keyword>
<evidence type="ECO:0000259" key="5">
    <source>
        <dbReference type="SMART" id="SM00363"/>
    </source>
</evidence>
<evidence type="ECO:0000256" key="4">
    <source>
        <dbReference type="RuleBase" id="RU003887"/>
    </source>
</evidence>
<evidence type="ECO:0000256" key="3">
    <source>
        <dbReference type="PROSITE-ProRule" id="PRU00182"/>
    </source>
</evidence>
<dbReference type="GO" id="GO:0000455">
    <property type="term" value="P:enzyme-directed rRNA pseudouridine synthesis"/>
    <property type="evidence" value="ECO:0007669"/>
    <property type="project" value="UniProtKB-ARBA"/>
</dbReference>
<dbReference type="InterPro" id="IPR050343">
    <property type="entry name" value="RsuA_PseudoU_synthase"/>
</dbReference>
<accession>B8FA23</accession>
<evidence type="ECO:0000256" key="2">
    <source>
        <dbReference type="ARBA" id="ARBA00023235"/>
    </source>
</evidence>
<dbReference type="InterPro" id="IPR020103">
    <property type="entry name" value="PsdUridine_synth_cat_dom_sf"/>
</dbReference>
<dbReference type="InterPro" id="IPR006145">
    <property type="entry name" value="PsdUridine_synth_RsuA/RluA"/>
</dbReference>
<dbReference type="KEGG" id="dal:Dalk_1419"/>
<dbReference type="AlphaFoldDB" id="B8FA23"/>
<dbReference type="Pfam" id="PF01479">
    <property type="entry name" value="S4"/>
    <property type="match status" value="1"/>
</dbReference>
<organism evidence="6 7">
    <name type="scientific">Desulfatibacillum aliphaticivorans</name>
    <dbReference type="NCBI Taxonomy" id="218208"/>
    <lineage>
        <taxon>Bacteria</taxon>
        <taxon>Pseudomonadati</taxon>
        <taxon>Thermodesulfobacteriota</taxon>
        <taxon>Desulfobacteria</taxon>
        <taxon>Desulfobacterales</taxon>
        <taxon>Desulfatibacillaceae</taxon>
        <taxon>Desulfatibacillum</taxon>
    </lineage>
</organism>
<dbReference type="PANTHER" id="PTHR47683:SF2">
    <property type="entry name" value="RNA-BINDING S4 DOMAIN-CONTAINING PROTEIN"/>
    <property type="match status" value="1"/>
</dbReference>
<dbReference type="FunFam" id="3.10.290.10:FF:000003">
    <property type="entry name" value="Pseudouridine synthase"/>
    <property type="match status" value="1"/>
</dbReference>
<dbReference type="eggNOG" id="COG1187">
    <property type="taxonomic scope" value="Bacteria"/>
</dbReference>
<dbReference type="Gene3D" id="3.10.290.10">
    <property type="entry name" value="RNA-binding S4 domain"/>
    <property type="match status" value="1"/>
</dbReference>
<dbReference type="InterPro" id="IPR036986">
    <property type="entry name" value="S4_RNA-bd_sf"/>
</dbReference>